<feature type="domain" description="GATA-type" evidence="7">
    <location>
        <begin position="180"/>
        <end position="226"/>
    </location>
</feature>
<proteinExistence type="predicted"/>
<dbReference type="GO" id="GO:0045944">
    <property type="term" value="P:positive regulation of transcription by RNA polymerase II"/>
    <property type="evidence" value="ECO:0007669"/>
    <property type="project" value="TreeGrafter"/>
</dbReference>
<dbReference type="VEuPathDB" id="MicrosporidiaDB:H312_03286"/>
<reference evidence="9" key="1">
    <citation type="submission" date="2013-02" db="EMBL/GenBank/DDBJ databases">
        <authorList>
            <consortium name="The Broad Institute Genome Sequencing Platform"/>
            <person name="Cuomo C."/>
            <person name="Becnel J."/>
            <person name="Sanscrainte N."/>
            <person name="Walker B."/>
            <person name="Young S.K."/>
            <person name="Zeng Q."/>
            <person name="Gargeya S."/>
            <person name="Fitzgerald M."/>
            <person name="Haas B."/>
            <person name="Abouelleil A."/>
            <person name="Alvarado L."/>
            <person name="Arachchi H.M."/>
            <person name="Berlin A.M."/>
            <person name="Chapman S.B."/>
            <person name="Dewar J."/>
            <person name="Goldberg J."/>
            <person name="Griggs A."/>
            <person name="Gujja S."/>
            <person name="Hansen M."/>
            <person name="Howarth C."/>
            <person name="Imamovic A."/>
            <person name="Larimer J."/>
            <person name="McCowan C."/>
            <person name="Murphy C."/>
            <person name="Neiman D."/>
            <person name="Pearson M."/>
            <person name="Priest M."/>
            <person name="Roberts A."/>
            <person name="Saif S."/>
            <person name="Shea T."/>
            <person name="Sisk P."/>
            <person name="Sykes S."/>
            <person name="Wortman J."/>
            <person name="Nusbaum C."/>
            <person name="Birren B."/>
        </authorList>
    </citation>
    <scope>NUCLEOTIDE SEQUENCE [LARGE SCALE GENOMIC DNA]</scope>
    <source>
        <strain evidence="9">PRA339</strain>
    </source>
</reference>
<dbReference type="InterPro" id="IPR039355">
    <property type="entry name" value="Transcription_factor_GATA"/>
</dbReference>
<dbReference type="GO" id="GO:0000978">
    <property type="term" value="F:RNA polymerase II cis-regulatory region sequence-specific DNA binding"/>
    <property type="evidence" value="ECO:0007669"/>
    <property type="project" value="TreeGrafter"/>
</dbReference>
<reference evidence="8 9" key="2">
    <citation type="submission" date="2014-03" db="EMBL/GenBank/DDBJ databases">
        <title>The Genome Sequence of Anncaliia algerae insect isolate PRA339.</title>
        <authorList>
            <consortium name="The Broad Institute Genome Sequencing Platform"/>
            <consortium name="The Broad Institute Genome Sequencing Center for Infectious Disease"/>
            <person name="Cuomo C."/>
            <person name="Becnel J."/>
            <person name="Sanscrainte N."/>
            <person name="Walker B."/>
            <person name="Young S.K."/>
            <person name="Zeng Q."/>
            <person name="Gargeya S."/>
            <person name="Fitzgerald M."/>
            <person name="Haas B."/>
            <person name="Abouelleil A."/>
            <person name="Alvarado L."/>
            <person name="Arachchi H.M."/>
            <person name="Berlin A.M."/>
            <person name="Chapman S.B."/>
            <person name="Dewar J."/>
            <person name="Goldberg J."/>
            <person name="Griggs A."/>
            <person name="Gujja S."/>
            <person name="Hansen M."/>
            <person name="Howarth C."/>
            <person name="Imamovic A."/>
            <person name="Larimer J."/>
            <person name="McCowan C."/>
            <person name="Murphy C."/>
            <person name="Neiman D."/>
            <person name="Pearson M."/>
            <person name="Priest M."/>
            <person name="Roberts A."/>
            <person name="Saif S."/>
            <person name="Shea T."/>
            <person name="Sisk P."/>
            <person name="Sykes S."/>
            <person name="Wortman J."/>
            <person name="Nusbaum C."/>
            <person name="Birren B."/>
        </authorList>
    </citation>
    <scope>NUCLEOTIDE SEQUENCE [LARGE SCALE GENOMIC DNA]</scope>
    <source>
        <strain evidence="8 9">PRA339</strain>
    </source>
</reference>
<keyword evidence="5" id="KW-0539">Nucleus</keyword>
<dbReference type="GO" id="GO:0008270">
    <property type="term" value="F:zinc ion binding"/>
    <property type="evidence" value="ECO:0007669"/>
    <property type="project" value="UniProtKB-KW"/>
</dbReference>
<evidence type="ECO:0000256" key="4">
    <source>
        <dbReference type="ARBA" id="ARBA00022833"/>
    </source>
</evidence>
<dbReference type="GO" id="GO:0005634">
    <property type="term" value="C:nucleus"/>
    <property type="evidence" value="ECO:0007669"/>
    <property type="project" value="UniProtKB-SubCell"/>
</dbReference>
<evidence type="ECO:0000313" key="8">
    <source>
        <dbReference type="EMBL" id="KCZ79328.1"/>
    </source>
</evidence>
<dbReference type="PROSITE" id="PS50114">
    <property type="entry name" value="GATA_ZN_FINGER_2"/>
    <property type="match status" value="1"/>
</dbReference>
<dbReference type="Pfam" id="PF00320">
    <property type="entry name" value="GATA"/>
    <property type="match status" value="1"/>
</dbReference>
<comment type="subcellular location">
    <subcellularLocation>
        <location evidence="1">Nucleus</location>
    </subcellularLocation>
</comment>
<dbReference type="GO" id="GO:0000122">
    <property type="term" value="P:negative regulation of transcription by RNA polymerase II"/>
    <property type="evidence" value="ECO:0007669"/>
    <property type="project" value="TreeGrafter"/>
</dbReference>
<dbReference type="SUPFAM" id="SSF57716">
    <property type="entry name" value="Glucocorticoid receptor-like (DNA-binding domain)"/>
    <property type="match status" value="1"/>
</dbReference>
<gene>
    <name evidence="8" type="ORF">H312_03286</name>
</gene>
<keyword evidence="9" id="KW-1185">Reference proteome</keyword>
<organism evidence="8 9">
    <name type="scientific">Anncaliia algerae PRA339</name>
    <dbReference type="NCBI Taxonomy" id="1288291"/>
    <lineage>
        <taxon>Eukaryota</taxon>
        <taxon>Fungi</taxon>
        <taxon>Fungi incertae sedis</taxon>
        <taxon>Microsporidia</taxon>
        <taxon>Tubulinosematoidea</taxon>
        <taxon>Tubulinosematidae</taxon>
        <taxon>Anncaliia</taxon>
    </lineage>
</organism>
<dbReference type="InterPro" id="IPR013088">
    <property type="entry name" value="Znf_NHR/GATA"/>
</dbReference>
<dbReference type="Proteomes" id="UP000030655">
    <property type="component" value="Unassembled WGS sequence"/>
</dbReference>
<evidence type="ECO:0000256" key="6">
    <source>
        <dbReference type="PROSITE-ProRule" id="PRU00094"/>
    </source>
</evidence>
<evidence type="ECO:0000256" key="5">
    <source>
        <dbReference type="ARBA" id="ARBA00023242"/>
    </source>
</evidence>
<keyword evidence="4" id="KW-0862">Zinc</keyword>
<dbReference type="PANTHER" id="PTHR10071">
    <property type="entry name" value="TRANSCRIPTION FACTOR GATA FAMILY MEMBER"/>
    <property type="match status" value="1"/>
</dbReference>
<dbReference type="STRING" id="1288291.A0A059EWB0"/>
<accession>A0A059EWB0</accession>
<dbReference type="SMART" id="SM00401">
    <property type="entry name" value="ZnF_GATA"/>
    <property type="match status" value="1"/>
</dbReference>
<name>A0A059EWB0_9MICR</name>
<dbReference type="EMBL" id="KK365297">
    <property type="protein sequence ID" value="KCZ79328.1"/>
    <property type="molecule type" value="Genomic_DNA"/>
</dbReference>
<protein>
    <recommendedName>
        <fullName evidence="7">GATA-type domain-containing protein</fullName>
    </recommendedName>
</protein>
<dbReference type="Gene3D" id="3.30.50.10">
    <property type="entry name" value="Erythroid Transcription Factor GATA-1, subunit A"/>
    <property type="match status" value="1"/>
</dbReference>
<dbReference type="AlphaFoldDB" id="A0A059EWB0"/>
<dbReference type="HOGENOM" id="CLU_1170410_0_0_1"/>
<evidence type="ECO:0000313" key="9">
    <source>
        <dbReference type="Proteomes" id="UP000030655"/>
    </source>
</evidence>
<dbReference type="PANTHER" id="PTHR10071:SF281">
    <property type="entry name" value="BOX A-BINDING FACTOR-RELATED"/>
    <property type="match status" value="1"/>
</dbReference>
<sequence length="237" mass="28801">MAFNNNMCNKIQLIKNYKHYKYDTDDVVSERGSNLCWRAFSMKRNIKETALRKMMEENDLNFQSEKENRGNSPYKQTYYDSYKQNEENYYDFGSKDILENSYIKRNIYDNTTNMQQVYKRYLVSPVPVQDYGVYYPYNLNYNYARDSYSPSFYKTDCMQSKYDTYLRYSNFYDDKKVTICAHCGTSNTSLWRKLDKQDICNACALYYKLHNRKRPENLMKPTIRRRQRQKKKLNEFS</sequence>
<evidence type="ECO:0000256" key="2">
    <source>
        <dbReference type="ARBA" id="ARBA00022723"/>
    </source>
</evidence>
<evidence type="ECO:0000259" key="7">
    <source>
        <dbReference type="PROSITE" id="PS50114"/>
    </source>
</evidence>
<dbReference type="CDD" id="cd00202">
    <property type="entry name" value="ZnF_GATA"/>
    <property type="match status" value="1"/>
</dbReference>
<dbReference type="OrthoDB" id="515401at2759"/>
<dbReference type="GO" id="GO:0000981">
    <property type="term" value="F:DNA-binding transcription factor activity, RNA polymerase II-specific"/>
    <property type="evidence" value="ECO:0007669"/>
    <property type="project" value="TreeGrafter"/>
</dbReference>
<dbReference type="InterPro" id="IPR000679">
    <property type="entry name" value="Znf_GATA"/>
</dbReference>
<keyword evidence="2" id="KW-0479">Metal-binding</keyword>
<keyword evidence="3 6" id="KW-0863">Zinc-finger</keyword>
<evidence type="ECO:0000256" key="1">
    <source>
        <dbReference type="ARBA" id="ARBA00004123"/>
    </source>
</evidence>
<evidence type="ECO:0000256" key="3">
    <source>
        <dbReference type="ARBA" id="ARBA00022771"/>
    </source>
</evidence>